<reference evidence="1 2" key="1">
    <citation type="submission" date="2024-09" db="EMBL/GenBank/DDBJ databases">
        <authorList>
            <person name="Sun Q."/>
            <person name="Mori K."/>
        </authorList>
    </citation>
    <scope>NUCLEOTIDE SEQUENCE [LARGE SCALE GENOMIC DNA]</scope>
    <source>
        <strain evidence="1 2">CCM 3426</strain>
    </source>
</reference>
<protein>
    <recommendedName>
        <fullName evidence="3">Tetratricopeptide repeat protein</fullName>
    </recommendedName>
</protein>
<dbReference type="InterPro" id="IPR011990">
    <property type="entry name" value="TPR-like_helical_dom_sf"/>
</dbReference>
<keyword evidence="2" id="KW-1185">Reference proteome</keyword>
<organism evidence="1 2">
    <name type="scientific">Nonomuraea spiralis</name>
    <dbReference type="NCBI Taxonomy" id="46182"/>
    <lineage>
        <taxon>Bacteria</taxon>
        <taxon>Bacillati</taxon>
        <taxon>Actinomycetota</taxon>
        <taxon>Actinomycetes</taxon>
        <taxon>Streptosporangiales</taxon>
        <taxon>Streptosporangiaceae</taxon>
        <taxon>Nonomuraea</taxon>
    </lineage>
</organism>
<proteinExistence type="predicted"/>
<dbReference type="Gene3D" id="1.25.40.10">
    <property type="entry name" value="Tetratricopeptide repeat domain"/>
    <property type="match status" value="1"/>
</dbReference>
<dbReference type="EMBL" id="JBHMEI010000013">
    <property type="protein sequence ID" value="MFB9203029.1"/>
    <property type="molecule type" value="Genomic_DNA"/>
</dbReference>
<accession>A0ABV5IEQ4</accession>
<name>A0ABV5IEQ4_9ACTN</name>
<evidence type="ECO:0008006" key="3">
    <source>
        <dbReference type="Google" id="ProtNLM"/>
    </source>
</evidence>
<comment type="caution">
    <text evidence="1">The sequence shown here is derived from an EMBL/GenBank/DDBJ whole genome shotgun (WGS) entry which is preliminary data.</text>
</comment>
<dbReference type="RefSeq" id="WP_189646183.1">
    <property type="nucleotide sequence ID" value="NZ_BMRC01000002.1"/>
</dbReference>
<evidence type="ECO:0000313" key="1">
    <source>
        <dbReference type="EMBL" id="MFB9203029.1"/>
    </source>
</evidence>
<sequence length="134" mass="14252">MNRNGPDDATQKGSVDAAAVQAMLAYALRRPRWGGVERAREAIAQSRALAARDPEEYTGLLAHSLRTTAGMLLDRSRATEALPMAQEAVALSRGLGGGHLAVSLYRLAEAYEALHHYSDAAEALAEADQIPPGD</sequence>
<dbReference type="Proteomes" id="UP001589647">
    <property type="component" value="Unassembled WGS sequence"/>
</dbReference>
<gene>
    <name evidence="1" type="ORF">ACFFV7_17655</name>
</gene>
<evidence type="ECO:0000313" key="2">
    <source>
        <dbReference type="Proteomes" id="UP001589647"/>
    </source>
</evidence>
<dbReference type="SUPFAM" id="SSF48452">
    <property type="entry name" value="TPR-like"/>
    <property type="match status" value="1"/>
</dbReference>